<keyword evidence="5" id="KW-0704">Schiff base</keyword>
<sequence>MTDLHMTELPGYTGKLNAQILERVRFLSKELQIPDLESKFPHLHVSDGSWRKPLSLPANDAEVDLSDYIDHTLLKAESTREAILHLCDEARQHHLHCVCVNGTRVKLCVDDLSGSGVKVGSTCGFPLGANTTAVKVAEAAAAVADGAADVDVVLNIGAALDGDWRYILRDLRAVRAACPPPVVLKVIMESAALPAGCLIDAAIVAIAAGADFVKTSTGFHPAGGARPADVDVMLAVAGNSARVKASGGVRDRQTALQYVRAGVARIGTSNGVEIVTRK</sequence>
<dbReference type="SMART" id="SM01133">
    <property type="entry name" value="DeoC"/>
    <property type="match status" value="1"/>
</dbReference>
<dbReference type="RefSeq" id="XP_028879409.1">
    <property type="nucleotide sequence ID" value="XM_029029388.1"/>
</dbReference>
<dbReference type="GO" id="GO:0005737">
    <property type="term" value="C:cytoplasm"/>
    <property type="evidence" value="ECO:0007669"/>
    <property type="project" value="InterPro"/>
</dbReference>
<dbReference type="EC" id="4.1.2.4" evidence="2"/>
<comment type="catalytic activity">
    <reaction evidence="7">
        <text>2-deoxy-D-ribose 5-phosphate = D-glyceraldehyde 3-phosphate + acetaldehyde</text>
        <dbReference type="Rhea" id="RHEA:12821"/>
        <dbReference type="ChEBI" id="CHEBI:15343"/>
        <dbReference type="ChEBI" id="CHEBI:59776"/>
        <dbReference type="ChEBI" id="CHEBI:62877"/>
        <dbReference type="EC" id="4.1.2.4"/>
    </reaction>
</comment>
<comment type="caution">
    <text evidence="8">The sequence shown here is derived from an EMBL/GenBank/DDBJ whole genome shotgun (WGS) entry which is preliminary data.</text>
</comment>
<proteinExistence type="inferred from homology"/>
<dbReference type="InterPro" id="IPR002915">
    <property type="entry name" value="DeoC/FbaB/LacD_aldolase"/>
</dbReference>
<dbReference type="GeneID" id="39989168"/>
<evidence type="ECO:0000256" key="4">
    <source>
        <dbReference type="ARBA" id="ARBA00023239"/>
    </source>
</evidence>
<evidence type="ECO:0000256" key="6">
    <source>
        <dbReference type="ARBA" id="ARBA00032755"/>
    </source>
</evidence>
<keyword evidence="3" id="KW-0963">Cytoplasm</keyword>
<dbReference type="SUPFAM" id="SSF51569">
    <property type="entry name" value="Aldolase"/>
    <property type="match status" value="1"/>
</dbReference>
<dbReference type="Proteomes" id="UP000192257">
    <property type="component" value="Unassembled WGS sequence"/>
</dbReference>
<organism evidence="8 9">
    <name type="scientific">Trypanosoma theileri</name>
    <dbReference type="NCBI Taxonomy" id="67003"/>
    <lineage>
        <taxon>Eukaryota</taxon>
        <taxon>Discoba</taxon>
        <taxon>Euglenozoa</taxon>
        <taxon>Kinetoplastea</taxon>
        <taxon>Metakinetoplastina</taxon>
        <taxon>Trypanosomatida</taxon>
        <taxon>Trypanosomatidae</taxon>
        <taxon>Trypanosoma</taxon>
    </lineage>
</organism>
<evidence type="ECO:0000256" key="7">
    <source>
        <dbReference type="ARBA" id="ARBA00048791"/>
    </source>
</evidence>
<dbReference type="NCBIfam" id="TIGR00126">
    <property type="entry name" value="deoC"/>
    <property type="match status" value="1"/>
</dbReference>
<name>A0A1X0NLL0_9TRYP</name>
<dbReference type="Gene3D" id="3.20.20.70">
    <property type="entry name" value="Aldolase class I"/>
    <property type="match status" value="1"/>
</dbReference>
<dbReference type="InterPro" id="IPR028581">
    <property type="entry name" value="DeoC_typeI"/>
</dbReference>
<dbReference type="OrthoDB" id="70823at2759"/>
<evidence type="ECO:0000256" key="1">
    <source>
        <dbReference type="ARBA" id="ARBA00010936"/>
    </source>
</evidence>
<dbReference type="GO" id="GO:0004139">
    <property type="term" value="F:deoxyribose-phosphate aldolase activity"/>
    <property type="evidence" value="ECO:0007669"/>
    <property type="project" value="UniProtKB-EC"/>
</dbReference>
<gene>
    <name evidence="8" type="ORF">TM35_000362030</name>
</gene>
<dbReference type="UniPathway" id="UPA00002">
    <property type="reaction ID" value="UER00468"/>
</dbReference>
<reference evidence="8 9" key="1">
    <citation type="submission" date="2017-03" db="EMBL/GenBank/DDBJ databases">
        <title>An alternative strategy for trypanosome survival in the mammalian bloodstream revealed through genome and transcriptome analysis of the ubiquitous bovine parasite Trypanosoma (Megatrypanum) theileri.</title>
        <authorList>
            <person name="Kelly S."/>
            <person name="Ivens A."/>
            <person name="Mott A."/>
            <person name="O'Neill E."/>
            <person name="Emms D."/>
            <person name="Macleod O."/>
            <person name="Voorheis P."/>
            <person name="Matthews J."/>
            <person name="Matthews K."/>
            <person name="Carrington M."/>
        </authorList>
    </citation>
    <scope>NUCLEOTIDE SEQUENCE [LARGE SCALE GENOMIC DNA]</scope>
    <source>
        <strain evidence="8">Edinburgh</strain>
    </source>
</reference>
<dbReference type="PANTHER" id="PTHR10889:SF1">
    <property type="entry name" value="DEOXYRIBOSE-PHOSPHATE ALDOLASE"/>
    <property type="match status" value="1"/>
</dbReference>
<dbReference type="VEuPathDB" id="TriTrypDB:TM35_000362030"/>
<dbReference type="Pfam" id="PF01791">
    <property type="entry name" value="DeoC"/>
    <property type="match status" value="1"/>
</dbReference>
<evidence type="ECO:0000313" key="9">
    <source>
        <dbReference type="Proteomes" id="UP000192257"/>
    </source>
</evidence>
<accession>A0A1X0NLL0</accession>
<comment type="similarity">
    <text evidence="1">Belongs to the DeoC/FbaB aldolase family. DeoC type 1 subfamily.</text>
</comment>
<protein>
    <recommendedName>
        <fullName evidence="2">deoxyribose-phosphate aldolase</fullName>
        <ecNumber evidence="2">4.1.2.4</ecNumber>
    </recommendedName>
    <alternativeName>
        <fullName evidence="6">2-deoxy-D-ribose 5-phosphate aldolase</fullName>
    </alternativeName>
</protein>
<dbReference type="GO" id="GO:0016052">
    <property type="term" value="P:carbohydrate catabolic process"/>
    <property type="evidence" value="ECO:0007669"/>
    <property type="project" value="TreeGrafter"/>
</dbReference>
<evidence type="ECO:0000313" key="8">
    <source>
        <dbReference type="EMBL" id="ORC85343.1"/>
    </source>
</evidence>
<dbReference type="STRING" id="67003.A0A1X0NLL0"/>
<evidence type="ECO:0000256" key="3">
    <source>
        <dbReference type="ARBA" id="ARBA00022490"/>
    </source>
</evidence>
<dbReference type="GO" id="GO:0009264">
    <property type="term" value="P:deoxyribonucleotide catabolic process"/>
    <property type="evidence" value="ECO:0007669"/>
    <property type="project" value="InterPro"/>
</dbReference>
<evidence type="ECO:0000256" key="5">
    <source>
        <dbReference type="ARBA" id="ARBA00023270"/>
    </source>
</evidence>
<keyword evidence="9" id="KW-1185">Reference proteome</keyword>
<dbReference type="PANTHER" id="PTHR10889">
    <property type="entry name" value="DEOXYRIBOSE-PHOSPHATE ALDOLASE"/>
    <property type="match status" value="1"/>
</dbReference>
<dbReference type="FunFam" id="3.20.20.70:FF:000044">
    <property type="entry name" value="Deoxyribose-phosphate aldolase"/>
    <property type="match status" value="1"/>
</dbReference>
<dbReference type="EMBL" id="NBCO01000036">
    <property type="protein sequence ID" value="ORC85343.1"/>
    <property type="molecule type" value="Genomic_DNA"/>
</dbReference>
<evidence type="ECO:0000256" key="2">
    <source>
        <dbReference type="ARBA" id="ARBA00012515"/>
    </source>
</evidence>
<dbReference type="HAMAP" id="MF_00114">
    <property type="entry name" value="DeoC_type1"/>
    <property type="match status" value="1"/>
</dbReference>
<dbReference type="InterPro" id="IPR013785">
    <property type="entry name" value="Aldolase_TIM"/>
</dbReference>
<keyword evidence="4" id="KW-0456">Lyase</keyword>
<dbReference type="GO" id="GO:0046386">
    <property type="term" value="P:deoxyribose phosphate catabolic process"/>
    <property type="evidence" value="ECO:0007669"/>
    <property type="project" value="UniProtKB-UniPathway"/>
</dbReference>
<dbReference type="InterPro" id="IPR011343">
    <property type="entry name" value="DeoC"/>
</dbReference>
<dbReference type="AlphaFoldDB" id="A0A1X0NLL0"/>